<dbReference type="CDD" id="cd00209">
    <property type="entry name" value="DHFR"/>
    <property type="match status" value="1"/>
</dbReference>
<dbReference type="AlphaFoldDB" id="A0A1T4V4S2"/>
<dbReference type="Proteomes" id="UP000190814">
    <property type="component" value="Unassembled WGS sequence"/>
</dbReference>
<accession>A0A1T4V4S2</accession>
<comment type="pathway">
    <text evidence="1 7">Cofactor biosynthesis; tetrahydrofolate biosynthesis; 5,6,7,8-tetrahydrofolate from 7,8-dihydrofolate: step 1/1.</text>
</comment>
<dbReference type="STRING" id="39495.SAMN02745111_00099"/>
<gene>
    <name evidence="9" type="ORF">SAMN02745111_00099</name>
</gene>
<dbReference type="EMBL" id="FUXZ01000002">
    <property type="protein sequence ID" value="SKA59872.1"/>
    <property type="molecule type" value="Genomic_DNA"/>
</dbReference>
<protein>
    <recommendedName>
        <fullName evidence="3 7">Dihydrofolate reductase</fullName>
        <ecNumber evidence="3 7">1.5.1.3</ecNumber>
    </recommendedName>
</protein>
<dbReference type="RefSeq" id="WP_078764997.1">
    <property type="nucleotide sequence ID" value="NZ_FUXZ01000002.1"/>
</dbReference>
<dbReference type="InterPro" id="IPR012259">
    <property type="entry name" value="DHFR"/>
</dbReference>
<evidence type="ECO:0000256" key="3">
    <source>
        <dbReference type="ARBA" id="ARBA00012856"/>
    </source>
</evidence>
<dbReference type="PANTHER" id="PTHR48069:SF3">
    <property type="entry name" value="DIHYDROFOLATE REDUCTASE"/>
    <property type="match status" value="1"/>
</dbReference>
<dbReference type="GO" id="GO:0050661">
    <property type="term" value="F:NADP binding"/>
    <property type="evidence" value="ECO:0007669"/>
    <property type="project" value="InterPro"/>
</dbReference>
<dbReference type="PANTHER" id="PTHR48069">
    <property type="entry name" value="DIHYDROFOLATE REDUCTASE"/>
    <property type="match status" value="1"/>
</dbReference>
<evidence type="ECO:0000256" key="7">
    <source>
        <dbReference type="PIRNR" id="PIRNR000194"/>
    </source>
</evidence>
<proteinExistence type="inferred from homology"/>
<comment type="similarity">
    <text evidence="2 7">Belongs to the dihydrofolate reductase family.</text>
</comment>
<dbReference type="PIRSF" id="PIRSF000194">
    <property type="entry name" value="DHFR"/>
    <property type="match status" value="1"/>
</dbReference>
<evidence type="ECO:0000259" key="8">
    <source>
        <dbReference type="PROSITE" id="PS51330"/>
    </source>
</evidence>
<dbReference type="EC" id="1.5.1.3" evidence="3 7"/>
<comment type="catalytic activity">
    <reaction evidence="7">
        <text>(6S)-5,6,7,8-tetrahydrofolate + NADP(+) = 7,8-dihydrofolate + NADPH + H(+)</text>
        <dbReference type="Rhea" id="RHEA:15009"/>
        <dbReference type="ChEBI" id="CHEBI:15378"/>
        <dbReference type="ChEBI" id="CHEBI:57451"/>
        <dbReference type="ChEBI" id="CHEBI:57453"/>
        <dbReference type="ChEBI" id="CHEBI:57783"/>
        <dbReference type="ChEBI" id="CHEBI:58349"/>
        <dbReference type="EC" id="1.5.1.3"/>
    </reaction>
</comment>
<dbReference type="UniPathway" id="UPA00077">
    <property type="reaction ID" value="UER00158"/>
</dbReference>
<dbReference type="SUPFAM" id="SSF53597">
    <property type="entry name" value="Dihydrofolate reductase-like"/>
    <property type="match status" value="1"/>
</dbReference>
<dbReference type="PRINTS" id="PR00070">
    <property type="entry name" value="DHFR"/>
</dbReference>
<dbReference type="OrthoDB" id="9804315at2"/>
<evidence type="ECO:0000256" key="5">
    <source>
        <dbReference type="ARBA" id="ARBA00022857"/>
    </source>
</evidence>
<keyword evidence="5 7" id="KW-0521">NADP</keyword>
<dbReference type="Gene3D" id="3.40.430.10">
    <property type="entry name" value="Dihydrofolate Reductase, subunit A"/>
    <property type="match status" value="1"/>
</dbReference>
<evidence type="ECO:0000256" key="1">
    <source>
        <dbReference type="ARBA" id="ARBA00004903"/>
    </source>
</evidence>
<dbReference type="PROSITE" id="PS51330">
    <property type="entry name" value="DHFR_2"/>
    <property type="match status" value="1"/>
</dbReference>
<dbReference type="GO" id="GO:0046655">
    <property type="term" value="P:folic acid metabolic process"/>
    <property type="evidence" value="ECO:0007669"/>
    <property type="project" value="TreeGrafter"/>
</dbReference>
<name>A0A1T4V4S2_9FIRM</name>
<reference evidence="9 10" key="1">
    <citation type="submission" date="2017-02" db="EMBL/GenBank/DDBJ databases">
        <authorList>
            <person name="Peterson S.W."/>
        </authorList>
    </citation>
    <scope>NUCLEOTIDE SEQUENCE [LARGE SCALE GENOMIC DNA]</scope>
    <source>
        <strain evidence="9 10">ATCC 35992</strain>
    </source>
</reference>
<evidence type="ECO:0000256" key="2">
    <source>
        <dbReference type="ARBA" id="ARBA00009539"/>
    </source>
</evidence>
<dbReference type="GO" id="GO:0046452">
    <property type="term" value="P:dihydrofolate metabolic process"/>
    <property type="evidence" value="ECO:0007669"/>
    <property type="project" value="TreeGrafter"/>
</dbReference>
<dbReference type="InterPro" id="IPR001796">
    <property type="entry name" value="DHFR_dom"/>
</dbReference>
<comment type="function">
    <text evidence="7">Key enzyme in folate metabolism. Catalyzes an essential reaction for de novo glycine and purine synthesis, and for DNA precursor synthesis.</text>
</comment>
<dbReference type="Pfam" id="PF00186">
    <property type="entry name" value="DHFR_1"/>
    <property type="match status" value="1"/>
</dbReference>
<organism evidence="9 10">
    <name type="scientific">Eubacterium uniforme</name>
    <dbReference type="NCBI Taxonomy" id="39495"/>
    <lineage>
        <taxon>Bacteria</taxon>
        <taxon>Bacillati</taxon>
        <taxon>Bacillota</taxon>
        <taxon>Clostridia</taxon>
        <taxon>Eubacteriales</taxon>
        <taxon>Eubacteriaceae</taxon>
        <taxon>Eubacterium</taxon>
    </lineage>
</organism>
<sequence>MNLIVAVDKNWAIGYKGKLLISIPEDMKFFRETTTGHTVVMGKNTLLSFPNSKPLKNRNNIVIALEKDFTVEGATTVYSIEEALEEVKKYDSDDVYVIGGGSIYKQLLPYCDKAYITYIDHSYSADTFFPNLDEDDEWEITSESEEQTYFDIEYFFRTYERKNTTKS</sequence>
<keyword evidence="10" id="KW-1185">Reference proteome</keyword>
<evidence type="ECO:0000313" key="9">
    <source>
        <dbReference type="EMBL" id="SKA59872.1"/>
    </source>
</evidence>
<feature type="domain" description="DHFR" evidence="8">
    <location>
        <begin position="1"/>
        <end position="167"/>
    </location>
</feature>
<keyword evidence="6 7" id="KW-0560">Oxidoreductase</keyword>
<keyword evidence="4 7" id="KW-0554">One-carbon metabolism</keyword>
<evidence type="ECO:0000256" key="4">
    <source>
        <dbReference type="ARBA" id="ARBA00022563"/>
    </source>
</evidence>
<evidence type="ECO:0000313" key="10">
    <source>
        <dbReference type="Proteomes" id="UP000190814"/>
    </source>
</evidence>
<dbReference type="GO" id="GO:0005829">
    <property type="term" value="C:cytosol"/>
    <property type="evidence" value="ECO:0007669"/>
    <property type="project" value="TreeGrafter"/>
</dbReference>
<dbReference type="GO" id="GO:0046654">
    <property type="term" value="P:tetrahydrofolate biosynthetic process"/>
    <property type="evidence" value="ECO:0007669"/>
    <property type="project" value="UniProtKB-UniPathway"/>
</dbReference>
<dbReference type="GO" id="GO:0006730">
    <property type="term" value="P:one-carbon metabolic process"/>
    <property type="evidence" value="ECO:0007669"/>
    <property type="project" value="UniProtKB-KW"/>
</dbReference>
<evidence type="ECO:0000256" key="6">
    <source>
        <dbReference type="ARBA" id="ARBA00023002"/>
    </source>
</evidence>
<dbReference type="GO" id="GO:0004146">
    <property type="term" value="F:dihydrofolate reductase activity"/>
    <property type="evidence" value="ECO:0007669"/>
    <property type="project" value="UniProtKB-EC"/>
</dbReference>
<dbReference type="InterPro" id="IPR024072">
    <property type="entry name" value="DHFR-like_dom_sf"/>
</dbReference>